<reference evidence="3 4" key="1">
    <citation type="journal article" date="2019" name="Sci. Rep.">
        <title>Orb-weaving spider Araneus ventricosus genome elucidates the spidroin gene catalogue.</title>
        <authorList>
            <person name="Kono N."/>
            <person name="Nakamura H."/>
            <person name="Ohtoshi R."/>
            <person name="Moran D.A.P."/>
            <person name="Shinohara A."/>
            <person name="Yoshida Y."/>
            <person name="Fujiwara M."/>
            <person name="Mori M."/>
            <person name="Tomita M."/>
            <person name="Arakawa K."/>
        </authorList>
    </citation>
    <scope>NUCLEOTIDE SEQUENCE [LARGE SCALE GENOMIC DNA]</scope>
</reference>
<protein>
    <recommendedName>
        <fullName evidence="5">Secreted protein</fullName>
    </recommendedName>
</protein>
<evidence type="ECO:0008006" key="5">
    <source>
        <dbReference type="Google" id="ProtNLM"/>
    </source>
</evidence>
<name>A0A4Y2G6Q3_ARAVE</name>
<comment type="caution">
    <text evidence="3">The sequence shown here is derived from an EMBL/GenBank/DDBJ whole genome shotgun (WGS) entry which is preliminary data.</text>
</comment>
<evidence type="ECO:0000256" key="2">
    <source>
        <dbReference type="SAM" id="SignalP"/>
    </source>
</evidence>
<feature type="compositionally biased region" description="Basic residues" evidence="1">
    <location>
        <begin position="78"/>
        <end position="87"/>
    </location>
</feature>
<evidence type="ECO:0000256" key="1">
    <source>
        <dbReference type="SAM" id="MobiDB-lite"/>
    </source>
</evidence>
<feature type="signal peptide" evidence="2">
    <location>
        <begin position="1"/>
        <end position="21"/>
    </location>
</feature>
<accession>A0A4Y2G6Q3</accession>
<dbReference type="EMBL" id="BGPR01001213">
    <property type="protein sequence ID" value="GBM48385.1"/>
    <property type="molecule type" value="Genomic_DNA"/>
</dbReference>
<keyword evidence="4" id="KW-1185">Reference proteome</keyword>
<feature type="chain" id="PRO_5021434525" description="Secreted protein" evidence="2">
    <location>
        <begin position="22"/>
        <end position="120"/>
    </location>
</feature>
<gene>
    <name evidence="3" type="ORF">AVEN_103570_1</name>
</gene>
<evidence type="ECO:0000313" key="4">
    <source>
        <dbReference type="Proteomes" id="UP000499080"/>
    </source>
</evidence>
<keyword evidence="2" id="KW-0732">Signal</keyword>
<dbReference type="Proteomes" id="UP000499080">
    <property type="component" value="Unassembled WGS sequence"/>
</dbReference>
<feature type="compositionally biased region" description="Polar residues" evidence="1">
    <location>
        <begin position="111"/>
        <end position="120"/>
    </location>
</feature>
<proteinExistence type="predicted"/>
<dbReference type="AlphaFoldDB" id="A0A4Y2G6Q3"/>
<organism evidence="3 4">
    <name type="scientific">Araneus ventricosus</name>
    <name type="common">Orbweaver spider</name>
    <name type="synonym">Epeira ventricosa</name>
    <dbReference type="NCBI Taxonomy" id="182803"/>
    <lineage>
        <taxon>Eukaryota</taxon>
        <taxon>Metazoa</taxon>
        <taxon>Ecdysozoa</taxon>
        <taxon>Arthropoda</taxon>
        <taxon>Chelicerata</taxon>
        <taxon>Arachnida</taxon>
        <taxon>Araneae</taxon>
        <taxon>Araneomorphae</taxon>
        <taxon>Entelegynae</taxon>
        <taxon>Araneoidea</taxon>
        <taxon>Araneidae</taxon>
        <taxon>Araneus</taxon>
    </lineage>
</organism>
<evidence type="ECO:0000313" key="3">
    <source>
        <dbReference type="EMBL" id="GBM48385.1"/>
    </source>
</evidence>
<sequence>MWRVVTAAIIMKGACWLLVRVQECRRSSSGENHLGGGIRQHPVPALHAGRIRAVAAGRLAHRARPERHTAAAVEHLARRNSRSHHLRGSSDGRGSLGMPGTRIGRKRQESRQSAGPSRRQ</sequence>
<feature type="region of interest" description="Disordered" evidence="1">
    <location>
        <begin position="59"/>
        <end position="120"/>
    </location>
</feature>